<dbReference type="PANTHER" id="PTHR47431">
    <property type="entry name" value="ZN(II)2CYS6 TRANSCRIPTION FACTOR (EUROFUNG)-RELATED"/>
    <property type="match status" value="1"/>
</dbReference>
<dbReference type="AlphaFoldDB" id="R0KLB4"/>
<dbReference type="SUPFAM" id="SSF57701">
    <property type="entry name" value="Zn2/Cys6 DNA-binding domain"/>
    <property type="match status" value="1"/>
</dbReference>
<dbReference type="eggNOG" id="ENOG502RF8N">
    <property type="taxonomic scope" value="Eukaryota"/>
</dbReference>
<dbReference type="Pfam" id="PF00172">
    <property type="entry name" value="Zn_clus"/>
    <property type="match status" value="1"/>
</dbReference>
<reference evidence="4 5" key="2">
    <citation type="journal article" date="2013" name="PLoS Genet.">
        <title>Comparative genome structure, secondary metabolite, and effector coding capacity across Cochliobolus pathogens.</title>
        <authorList>
            <person name="Condon B.J."/>
            <person name="Leng Y."/>
            <person name="Wu D."/>
            <person name="Bushley K.E."/>
            <person name="Ohm R.A."/>
            <person name="Otillar R."/>
            <person name="Martin J."/>
            <person name="Schackwitz W."/>
            <person name="Grimwood J."/>
            <person name="MohdZainudin N."/>
            <person name="Xue C."/>
            <person name="Wang R."/>
            <person name="Manning V.A."/>
            <person name="Dhillon B."/>
            <person name="Tu Z.J."/>
            <person name="Steffenson B.J."/>
            <person name="Salamov A."/>
            <person name="Sun H."/>
            <person name="Lowry S."/>
            <person name="LaButti K."/>
            <person name="Han J."/>
            <person name="Copeland A."/>
            <person name="Lindquist E."/>
            <person name="Barry K."/>
            <person name="Schmutz J."/>
            <person name="Baker S.E."/>
            <person name="Ciuffetti L.M."/>
            <person name="Grigoriev I.V."/>
            <person name="Zhong S."/>
            <person name="Turgeon B.G."/>
        </authorList>
    </citation>
    <scope>NUCLEOTIDE SEQUENCE [LARGE SCALE GENOMIC DNA]</scope>
    <source>
        <strain evidence="5">28A</strain>
    </source>
</reference>
<evidence type="ECO:0000313" key="4">
    <source>
        <dbReference type="EMBL" id="EOA89944.1"/>
    </source>
</evidence>
<name>R0KLB4_EXST2</name>
<dbReference type="GO" id="GO:0008270">
    <property type="term" value="F:zinc ion binding"/>
    <property type="evidence" value="ECO:0007669"/>
    <property type="project" value="InterPro"/>
</dbReference>
<dbReference type="CDD" id="cd12148">
    <property type="entry name" value="fungal_TF_MHR"/>
    <property type="match status" value="1"/>
</dbReference>
<keyword evidence="5" id="KW-1185">Reference proteome</keyword>
<feature type="compositionally biased region" description="Polar residues" evidence="2">
    <location>
        <begin position="80"/>
        <end position="93"/>
    </location>
</feature>
<sequence>MDQPPDAKRIERVVLACVQCRTRHVKCGAEQPVCNRCRRDGKECVYQKSRRGGLDKAALARRRLRLQEEACSVHHGKAASQGSTASEQRSSPDLSDAHSSLDVLQNHVTFQIDKDRLLELYFDNFWPPFPVVLPLSRLQTRRLEGSHGMTVLLSVLHWIGSMYAPWVLSDPYYEAAVKAVDPLTLAHTPFNVQALMMFALGQFHCNLKGEARKTLSVATTIALALGMNERAFAQAYSGGDPVLAESWRRTYYMLCLVDQHFAVVTNTPFYPLLSVPNNVDLPCDDEYYESGQIPPVATWAEYQLREFAEVEVVYSSLTKQRRQPNAANLRGTDSNSHEYIHRDVSIWSSLLPACKKDPVSLNGQVDEMMFMAHVCVAIPLSSYSVMSTIHRPFSSLAYCPGELSTRAFMAPSPFTLVPKAGRNAHTARVLKATEIQTRLLAIPCALEKHNVFVMCVTAQLAAVQIAACTFLLDGQALSIARDRVRLSIGVLKTMGAIWPLGKEMAREVQAIARSSLSSTSTTIQQPACVDVDPPAAEVEIPRDDLICPVDPSAQIDIYAGLTMPVDWETTPFSYTCRNSAS</sequence>
<feature type="region of interest" description="Disordered" evidence="2">
    <location>
        <begin position="72"/>
        <end position="97"/>
    </location>
</feature>
<evidence type="ECO:0000313" key="5">
    <source>
        <dbReference type="Proteomes" id="UP000016935"/>
    </source>
</evidence>
<dbReference type="PANTHER" id="PTHR47431:SF1">
    <property type="entry name" value="ZN(II)2CYS6 TRANSCRIPTION FACTOR (EUROFUNG)"/>
    <property type="match status" value="1"/>
</dbReference>
<proteinExistence type="predicted"/>
<feature type="domain" description="Zn(2)-C6 fungal-type" evidence="3">
    <location>
        <begin position="16"/>
        <end position="46"/>
    </location>
</feature>
<organism evidence="4 5">
    <name type="scientific">Exserohilum turcicum (strain 28A)</name>
    <name type="common">Northern leaf blight fungus</name>
    <name type="synonym">Setosphaeria turcica</name>
    <dbReference type="NCBI Taxonomy" id="671987"/>
    <lineage>
        <taxon>Eukaryota</taxon>
        <taxon>Fungi</taxon>
        <taxon>Dikarya</taxon>
        <taxon>Ascomycota</taxon>
        <taxon>Pezizomycotina</taxon>
        <taxon>Dothideomycetes</taxon>
        <taxon>Pleosporomycetidae</taxon>
        <taxon>Pleosporales</taxon>
        <taxon>Pleosporineae</taxon>
        <taxon>Pleosporaceae</taxon>
        <taxon>Exserohilum</taxon>
    </lineage>
</organism>
<dbReference type="Gene3D" id="4.10.240.10">
    <property type="entry name" value="Zn(2)-C6 fungal-type DNA-binding domain"/>
    <property type="match status" value="1"/>
</dbReference>
<dbReference type="STRING" id="671987.R0KLB4"/>
<dbReference type="InterPro" id="IPR036864">
    <property type="entry name" value="Zn2-C6_fun-type_DNA-bd_sf"/>
</dbReference>
<evidence type="ECO:0000259" key="3">
    <source>
        <dbReference type="PROSITE" id="PS50048"/>
    </source>
</evidence>
<accession>R0KLB4</accession>
<dbReference type="RefSeq" id="XP_008022490.1">
    <property type="nucleotide sequence ID" value="XM_008024299.1"/>
</dbReference>
<protein>
    <recommendedName>
        <fullName evidence="3">Zn(2)-C6 fungal-type domain-containing protein</fullName>
    </recommendedName>
</protein>
<dbReference type="PROSITE" id="PS50048">
    <property type="entry name" value="ZN2_CY6_FUNGAL_2"/>
    <property type="match status" value="1"/>
</dbReference>
<dbReference type="HOGENOM" id="CLU_015502_4_1_1"/>
<dbReference type="EMBL" id="KB908504">
    <property type="protein sequence ID" value="EOA89944.1"/>
    <property type="molecule type" value="Genomic_DNA"/>
</dbReference>
<dbReference type="SMART" id="SM00066">
    <property type="entry name" value="GAL4"/>
    <property type="match status" value="1"/>
</dbReference>
<dbReference type="GeneID" id="19404273"/>
<dbReference type="OrthoDB" id="10067394at2759"/>
<reference evidence="4 5" key="1">
    <citation type="journal article" date="2012" name="PLoS Pathog.">
        <title>Diverse lifestyles and strategies of plant pathogenesis encoded in the genomes of eighteen Dothideomycetes fungi.</title>
        <authorList>
            <person name="Ohm R.A."/>
            <person name="Feau N."/>
            <person name="Henrissat B."/>
            <person name="Schoch C.L."/>
            <person name="Horwitz B.A."/>
            <person name="Barry K.W."/>
            <person name="Condon B.J."/>
            <person name="Copeland A.C."/>
            <person name="Dhillon B."/>
            <person name="Glaser F."/>
            <person name="Hesse C.N."/>
            <person name="Kosti I."/>
            <person name="LaButti K."/>
            <person name="Lindquist E.A."/>
            <person name="Lucas S."/>
            <person name="Salamov A.A."/>
            <person name="Bradshaw R.E."/>
            <person name="Ciuffetti L."/>
            <person name="Hamelin R.C."/>
            <person name="Kema G.H.J."/>
            <person name="Lawrence C."/>
            <person name="Scott J.A."/>
            <person name="Spatafora J.W."/>
            <person name="Turgeon B.G."/>
            <person name="de Wit P.J.G.M."/>
            <person name="Zhong S."/>
            <person name="Goodwin S.B."/>
            <person name="Grigoriev I.V."/>
        </authorList>
    </citation>
    <scope>NUCLEOTIDE SEQUENCE [LARGE SCALE GENOMIC DNA]</scope>
    <source>
        <strain evidence="5">28A</strain>
    </source>
</reference>
<dbReference type="Proteomes" id="UP000016935">
    <property type="component" value="Unassembled WGS sequence"/>
</dbReference>
<evidence type="ECO:0000256" key="2">
    <source>
        <dbReference type="SAM" id="MobiDB-lite"/>
    </source>
</evidence>
<evidence type="ECO:0000256" key="1">
    <source>
        <dbReference type="ARBA" id="ARBA00023242"/>
    </source>
</evidence>
<dbReference type="GO" id="GO:0000981">
    <property type="term" value="F:DNA-binding transcription factor activity, RNA polymerase II-specific"/>
    <property type="evidence" value="ECO:0007669"/>
    <property type="project" value="InterPro"/>
</dbReference>
<keyword evidence="1" id="KW-0539">Nucleus</keyword>
<dbReference type="PROSITE" id="PS00463">
    <property type="entry name" value="ZN2_CY6_FUNGAL_1"/>
    <property type="match status" value="1"/>
</dbReference>
<dbReference type="InterPro" id="IPR001138">
    <property type="entry name" value="Zn2Cys6_DnaBD"/>
</dbReference>
<dbReference type="CDD" id="cd00067">
    <property type="entry name" value="GAL4"/>
    <property type="match status" value="1"/>
</dbReference>
<gene>
    <name evidence="4" type="ORF">SETTUDRAFT_37586</name>
</gene>